<evidence type="ECO:0000313" key="2">
    <source>
        <dbReference type="Proteomes" id="UP000291338"/>
    </source>
</evidence>
<protein>
    <submittedName>
        <fullName evidence="1">Chloramphenicol acetyltransferase</fullName>
    </submittedName>
</protein>
<dbReference type="PANTHER" id="PTHR38474:SF1">
    <property type="entry name" value="SLR0299 PROTEIN"/>
    <property type="match status" value="1"/>
</dbReference>
<dbReference type="GO" id="GO:0008811">
    <property type="term" value="F:chloramphenicol O-acetyltransferase activity"/>
    <property type="evidence" value="ECO:0007669"/>
    <property type="project" value="InterPro"/>
</dbReference>
<dbReference type="SMART" id="SM01059">
    <property type="entry name" value="CAT"/>
    <property type="match status" value="1"/>
</dbReference>
<dbReference type="RefSeq" id="WP_130255177.1">
    <property type="nucleotide sequence ID" value="NZ_PPSX01000024.1"/>
</dbReference>
<sequence length="213" mass="24897">MKKIDLTTWSRAEHFKFFLPFSQPFFNIVLDLEVKPLFEYAKSQQISFTASYLYCLHKAVQLFPPIRYRIVDNEPVEVENITLSTVFLRNDESFRFVPLEFQKSLVDYQHHYQSTKTLHLNKPLLNPIFIENADKIEQMYISILPWFKFTSFKHAENAALGSGIPKIVFGQYQKEQGVLPLSIEVHHALMDGLHISQFVAVFNQVIEELVAKK</sequence>
<dbReference type="Pfam" id="PF00302">
    <property type="entry name" value="CAT"/>
    <property type="match status" value="1"/>
</dbReference>
<accession>A0A4Q7IMV4</accession>
<dbReference type="AlphaFoldDB" id="A0A4Q7IMV4"/>
<dbReference type="EMBL" id="PPSX01000024">
    <property type="protein sequence ID" value="RZQ53534.1"/>
    <property type="molecule type" value="Genomic_DNA"/>
</dbReference>
<dbReference type="InterPro" id="IPR001707">
    <property type="entry name" value="Cmp_AcTrfase"/>
</dbReference>
<organism evidence="1 2">
    <name type="scientific">Pseudoalteromonas phenolica</name>
    <dbReference type="NCBI Taxonomy" id="161398"/>
    <lineage>
        <taxon>Bacteria</taxon>
        <taxon>Pseudomonadati</taxon>
        <taxon>Pseudomonadota</taxon>
        <taxon>Gammaproteobacteria</taxon>
        <taxon>Alteromonadales</taxon>
        <taxon>Pseudoalteromonadaceae</taxon>
        <taxon>Pseudoalteromonas</taxon>
    </lineage>
</organism>
<comment type="caution">
    <text evidence="1">The sequence shown here is derived from an EMBL/GenBank/DDBJ whole genome shotgun (WGS) entry which is preliminary data.</text>
</comment>
<proteinExistence type="predicted"/>
<reference evidence="1 2" key="1">
    <citation type="submission" date="2018-01" db="EMBL/GenBank/DDBJ databases">
        <title>Co-occurrence of chitin degradation, pigmentation and bioactivity in marine Pseudoalteromonas.</title>
        <authorList>
            <person name="Paulsen S."/>
            <person name="Gram L."/>
            <person name="Machado H."/>
        </authorList>
    </citation>
    <scope>NUCLEOTIDE SEQUENCE [LARGE SCALE GENOMIC DNA]</scope>
    <source>
        <strain evidence="1 2">S3898</strain>
    </source>
</reference>
<evidence type="ECO:0000313" key="1">
    <source>
        <dbReference type="EMBL" id="RZQ53534.1"/>
    </source>
</evidence>
<gene>
    <name evidence="1" type="ORF">C1E23_08625</name>
</gene>
<dbReference type="Gene3D" id="3.30.559.10">
    <property type="entry name" value="Chloramphenicol acetyltransferase-like domain"/>
    <property type="match status" value="1"/>
</dbReference>
<keyword evidence="1" id="KW-0808">Transferase</keyword>
<dbReference type="PANTHER" id="PTHR38474">
    <property type="entry name" value="SLR0299 PROTEIN"/>
    <property type="match status" value="1"/>
</dbReference>
<dbReference type="Proteomes" id="UP000291338">
    <property type="component" value="Unassembled WGS sequence"/>
</dbReference>
<name>A0A4Q7IMV4_9GAMM</name>
<dbReference type="SUPFAM" id="SSF52777">
    <property type="entry name" value="CoA-dependent acyltransferases"/>
    <property type="match status" value="1"/>
</dbReference>
<dbReference type="InterPro" id="IPR023213">
    <property type="entry name" value="CAT-like_dom_sf"/>
</dbReference>